<proteinExistence type="predicted"/>
<gene>
    <name evidence="1" type="ORF">MARPO_0013s0070</name>
</gene>
<sequence>MRPMTTSFVHSLHRPGIRPRSWAFTTLSESFGRTSSIELFGVRSVTVGGWGQQLQRSFWCGRGAVQSLQRGKGLVAML</sequence>
<name>A0A2R6XIA3_MARPO</name>
<organism evidence="1 2">
    <name type="scientific">Marchantia polymorpha</name>
    <name type="common">Common liverwort</name>
    <name type="synonym">Marchantia aquatica</name>
    <dbReference type="NCBI Taxonomy" id="3197"/>
    <lineage>
        <taxon>Eukaryota</taxon>
        <taxon>Viridiplantae</taxon>
        <taxon>Streptophyta</taxon>
        <taxon>Embryophyta</taxon>
        <taxon>Marchantiophyta</taxon>
        <taxon>Marchantiopsida</taxon>
        <taxon>Marchantiidae</taxon>
        <taxon>Marchantiales</taxon>
        <taxon>Marchantiaceae</taxon>
        <taxon>Marchantia</taxon>
    </lineage>
</organism>
<dbReference type="EMBL" id="KZ772685">
    <property type="protein sequence ID" value="PTQ45840.1"/>
    <property type="molecule type" value="Genomic_DNA"/>
</dbReference>
<dbReference type="Gramene" id="Mp8g07220.1">
    <property type="protein sequence ID" value="Mp8g07220.1.cds1"/>
    <property type="gene ID" value="Mp8g07220"/>
</dbReference>
<dbReference type="AlphaFoldDB" id="A0A2R6XIA3"/>
<reference evidence="2" key="1">
    <citation type="journal article" date="2017" name="Cell">
        <title>Insights into land plant evolution garnered from the Marchantia polymorpha genome.</title>
        <authorList>
            <person name="Bowman J.L."/>
            <person name="Kohchi T."/>
            <person name="Yamato K.T."/>
            <person name="Jenkins J."/>
            <person name="Shu S."/>
            <person name="Ishizaki K."/>
            <person name="Yamaoka S."/>
            <person name="Nishihama R."/>
            <person name="Nakamura Y."/>
            <person name="Berger F."/>
            <person name="Adam C."/>
            <person name="Aki S.S."/>
            <person name="Althoff F."/>
            <person name="Araki T."/>
            <person name="Arteaga-Vazquez M.A."/>
            <person name="Balasubrmanian S."/>
            <person name="Barry K."/>
            <person name="Bauer D."/>
            <person name="Boehm C.R."/>
            <person name="Briginshaw L."/>
            <person name="Caballero-Perez J."/>
            <person name="Catarino B."/>
            <person name="Chen F."/>
            <person name="Chiyoda S."/>
            <person name="Chovatia M."/>
            <person name="Davies K.M."/>
            <person name="Delmans M."/>
            <person name="Demura T."/>
            <person name="Dierschke T."/>
            <person name="Dolan L."/>
            <person name="Dorantes-Acosta A.E."/>
            <person name="Eklund D.M."/>
            <person name="Florent S.N."/>
            <person name="Flores-Sandoval E."/>
            <person name="Fujiyama A."/>
            <person name="Fukuzawa H."/>
            <person name="Galik B."/>
            <person name="Grimanelli D."/>
            <person name="Grimwood J."/>
            <person name="Grossniklaus U."/>
            <person name="Hamada T."/>
            <person name="Haseloff J."/>
            <person name="Hetherington A.J."/>
            <person name="Higo A."/>
            <person name="Hirakawa Y."/>
            <person name="Hundley H.N."/>
            <person name="Ikeda Y."/>
            <person name="Inoue K."/>
            <person name="Inoue S.I."/>
            <person name="Ishida S."/>
            <person name="Jia Q."/>
            <person name="Kakita M."/>
            <person name="Kanazawa T."/>
            <person name="Kawai Y."/>
            <person name="Kawashima T."/>
            <person name="Kennedy M."/>
            <person name="Kinose K."/>
            <person name="Kinoshita T."/>
            <person name="Kohara Y."/>
            <person name="Koide E."/>
            <person name="Komatsu K."/>
            <person name="Kopischke S."/>
            <person name="Kubo M."/>
            <person name="Kyozuka J."/>
            <person name="Lagercrantz U."/>
            <person name="Lin S.S."/>
            <person name="Lindquist E."/>
            <person name="Lipzen A.M."/>
            <person name="Lu C.W."/>
            <person name="De Luna E."/>
            <person name="Martienssen R.A."/>
            <person name="Minamino N."/>
            <person name="Mizutani M."/>
            <person name="Mizutani M."/>
            <person name="Mochizuki N."/>
            <person name="Monte I."/>
            <person name="Mosher R."/>
            <person name="Nagasaki H."/>
            <person name="Nakagami H."/>
            <person name="Naramoto S."/>
            <person name="Nishitani K."/>
            <person name="Ohtani M."/>
            <person name="Okamoto T."/>
            <person name="Okumura M."/>
            <person name="Phillips J."/>
            <person name="Pollak B."/>
            <person name="Reinders A."/>
            <person name="Rovekamp M."/>
            <person name="Sano R."/>
            <person name="Sawa S."/>
            <person name="Schmid M.W."/>
            <person name="Shirakawa M."/>
            <person name="Solano R."/>
            <person name="Spunde A."/>
            <person name="Suetsugu N."/>
            <person name="Sugano S."/>
            <person name="Sugiyama A."/>
            <person name="Sun R."/>
            <person name="Suzuki Y."/>
            <person name="Takenaka M."/>
            <person name="Takezawa D."/>
            <person name="Tomogane H."/>
            <person name="Tsuzuki M."/>
            <person name="Ueda T."/>
            <person name="Umeda M."/>
            <person name="Ward J.M."/>
            <person name="Watanabe Y."/>
            <person name="Yazaki K."/>
            <person name="Yokoyama R."/>
            <person name="Yoshitake Y."/>
            <person name="Yotsui I."/>
            <person name="Zachgo S."/>
            <person name="Schmutz J."/>
        </authorList>
    </citation>
    <scope>NUCLEOTIDE SEQUENCE [LARGE SCALE GENOMIC DNA]</scope>
    <source>
        <strain evidence="2">Tak-1</strain>
    </source>
</reference>
<evidence type="ECO:0000313" key="1">
    <source>
        <dbReference type="EMBL" id="PTQ45840.1"/>
    </source>
</evidence>
<dbReference type="Proteomes" id="UP000244005">
    <property type="component" value="Unassembled WGS sequence"/>
</dbReference>
<accession>A0A2R6XIA3</accession>
<evidence type="ECO:0000313" key="2">
    <source>
        <dbReference type="Proteomes" id="UP000244005"/>
    </source>
</evidence>
<keyword evidence="2" id="KW-1185">Reference proteome</keyword>
<protein>
    <submittedName>
        <fullName evidence="1">Uncharacterized protein</fullName>
    </submittedName>
</protein>